<keyword evidence="5" id="KW-1185">Reference proteome</keyword>
<organism evidence="4 5">
    <name type="scientific">Qipengyuania mesophila</name>
    <dbReference type="NCBI Taxonomy" id="2867246"/>
    <lineage>
        <taxon>Bacteria</taxon>
        <taxon>Pseudomonadati</taxon>
        <taxon>Pseudomonadota</taxon>
        <taxon>Alphaproteobacteria</taxon>
        <taxon>Sphingomonadales</taxon>
        <taxon>Erythrobacteraceae</taxon>
        <taxon>Qipengyuania</taxon>
    </lineage>
</organism>
<evidence type="ECO:0000313" key="4">
    <source>
        <dbReference type="EMBL" id="MBX7502151.1"/>
    </source>
</evidence>
<dbReference type="Pfam" id="PF02321">
    <property type="entry name" value="OEP"/>
    <property type="match status" value="2"/>
</dbReference>
<dbReference type="EMBL" id="JAIGNU010000002">
    <property type="protein sequence ID" value="MBX7502151.1"/>
    <property type="molecule type" value="Genomic_DNA"/>
</dbReference>
<dbReference type="Proteomes" id="UP000782554">
    <property type="component" value="Unassembled WGS sequence"/>
</dbReference>
<dbReference type="InterPro" id="IPR010131">
    <property type="entry name" value="MdtP/NodT-like"/>
</dbReference>
<dbReference type="PANTHER" id="PTHR30203:SF24">
    <property type="entry name" value="BLR4935 PROTEIN"/>
    <property type="match status" value="1"/>
</dbReference>
<feature type="signal peptide" evidence="3">
    <location>
        <begin position="1"/>
        <end position="26"/>
    </location>
</feature>
<evidence type="ECO:0000256" key="1">
    <source>
        <dbReference type="ARBA" id="ARBA00007613"/>
    </source>
</evidence>
<comment type="caution">
    <text evidence="4">The sequence shown here is derived from an EMBL/GenBank/DDBJ whole genome shotgun (WGS) entry which is preliminary data.</text>
</comment>
<protein>
    <submittedName>
        <fullName evidence="4">TolC family protein</fullName>
    </submittedName>
</protein>
<reference evidence="4 5" key="1">
    <citation type="submission" date="2021-08" db="EMBL/GenBank/DDBJ databases">
        <title>Comparative Genomics Analysis of the Genus Qipengyuania Reveals Extensive Genetic Diversity and Metabolic Versatility, Including the Description of Fifteen Novel Species.</title>
        <authorList>
            <person name="Liu Y."/>
        </authorList>
    </citation>
    <scope>NUCLEOTIDE SEQUENCE [LARGE SCALE GENOMIC DNA]</scope>
    <source>
        <strain evidence="4 5">YG27</strain>
    </source>
</reference>
<dbReference type="InterPro" id="IPR003423">
    <property type="entry name" value="OMP_efflux"/>
</dbReference>
<dbReference type="SUPFAM" id="SSF56954">
    <property type="entry name" value="Outer membrane efflux proteins (OEP)"/>
    <property type="match status" value="1"/>
</dbReference>
<sequence>MHKGLARMVALIAAGFAITWCGYANAQTITLEEALQRAGAESPTISALETDVEAAEGLERQAALRPNPEVSLDVENVGGSGAFRGFNSTETTLAASQRVELGGKRGARIRAAEAETRVTELRAALAMAQLGADVRQNYAAAVSARSRLDLARGVVERNRELARIARELVDAGREPPLRALRAEAALGEAEARLQEAEAADLSARATLASLWGSQSPPDEVVPEWPQFPGVIAIAPENTIGVQLAGAEADAANRVIAQERANSVPDLSLSAGVRRFEETGDRAFIAGASISIPLGNRNQGAISAAEARARGAEFRRAAAMAEAARELASSRAEYQAAAARVATLEERSVPQAQEALRLAQIGYRNGKFTLIDVLDAAATLDAVRMALIEAHEAQARAGANLQRLTATPETMP</sequence>
<proteinExistence type="inferred from homology"/>
<accession>A0ABS7JWY1</accession>
<comment type="similarity">
    <text evidence="1">Belongs to the outer membrane factor (OMF) (TC 1.B.17) family.</text>
</comment>
<keyword evidence="2" id="KW-0175">Coiled coil</keyword>
<gene>
    <name evidence="4" type="ORF">K3181_11930</name>
</gene>
<keyword evidence="3" id="KW-0732">Signal</keyword>
<dbReference type="Gene3D" id="1.20.1600.10">
    <property type="entry name" value="Outer membrane efflux proteins (OEP)"/>
    <property type="match status" value="1"/>
</dbReference>
<name>A0ABS7JWY1_9SPHN</name>
<evidence type="ECO:0000256" key="3">
    <source>
        <dbReference type="SAM" id="SignalP"/>
    </source>
</evidence>
<evidence type="ECO:0000256" key="2">
    <source>
        <dbReference type="SAM" id="Coils"/>
    </source>
</evidence>
<dbReference type="PANTHER" id="PTHR30203">
    <property type="entry name" value="OUTER MEMBRANE CATION EFFLUX PROTEIN"/>
    <property type="match status" value="1"/>
</dbReference>
<evidence type="ECO:0000313" key="5">
    <source>
        <dbReference type="Proteomes" id="UP000782554"/>
    </source>
</evidence>
<feature type="chain" id="PRO_5045482712" evidence="3">
    <location>
        <begin position="27"/>
        <end position="411"/>
    </location>
</feature>
<feature type="coiled-coil region" evidence="2">
    <location>
        <begin position="319"/>
        <end position="346"/>
    </location>
</feature>